<accession>A0ABR8XMG1</accession>
<keyword evidence="2" id="KW-1185">Reference proteome</keyword>
<name>A0ABR8XMG1_9BACL</name>
<dbReference type="Pfam" id="PF09501">
    <property type="entry name" value="Bac_small_YrzI"/>
    <property type="match status" value="1"/>
</dbReference>
<sequence>MVLNIFSLTIAITKREREISLEKVIHDENAKKIFEENRRKLENYARHRQY</sequence>
<protein>
    <submittedName>
        <fullName evidence="1">YrzI family small protein</fullName>
    </submittedName>
</protein>
<reference evidence="1 2" key="1">
    <citation type="submission" date="2020-08" db="EMBL/GenBank/DDBJ databases">
        <title>A Genomic Blueprint of the Chicken Gut Microbiome.</title>
        <authorList>
            <person name="Gilroy R."/>
            <person name="Ravi A."/>
            <person name="Getino M."/>
            <person name="Pursley I."/>
            <person name="Horton D.L."/>
            <person name="Alikhan N.-F."/>
            <person name="Baker D."/>
            <person name="Gharbi K."/>
            <person name="Hall N."/>
            <person name="Watson M."/>
            <person name="Adriaenssens E.M."/>
            <person name="Foster-Nyarko E."/>
            <person name="Jarju S."/>
            <person name="Secka A."/>
            <person name="Antonio M."/>
            <person name="Oren A."/>
            <person name="Chaudhuri R."/>
            <person name="La Ragione R.M."/>
            <person name="Hildebrand F."/>
            <person name="Pallen M.J."/>
        </authorList>
    </citation>
    <scope>NUCLEOTIDE SEQUENCE [LARGE SCALE GENOMIC DNA]</scope>
    <source>
        <strain evidence="1 2">Sa1YVA6</strain>
    </source>
</reference>
<evidence type="ECO:0000313" key="1">
    <source>
        <dbReference type="EMBL" id="MBD8033120.1"/>
    </source>
</evidence>
<dbReference type="EMBL" id="JACSPW010000007">
    <property type="protein sequence ID" value="MBD8033120.1"/>
    <property type="molecule type" value="Genomic_DNA"/>
</dbReference>
<comment type="caution">
    <text evidence="1">The sequence shown here is derived from an EMBL/GenBank/DDBJ whole genome shotgun (WGS) entry which is preliminary data.</text>
</comment>
<dbReference type="RefSeq" id="WP_191703699.1">
    <property type="nucleotide sequence ID" value="NZ_JACSPW010000007.1"/>
</dbReference>
<proteinExistence type="predicted"/>
<evidence type="ECO:0000313" key="2">
    <source>
        <dbReference type="Proteomes" id="UP000600565"/>
    </source>
</evidence>
<dbReference type="InterPro" id="IPR012655">
    <property type="entry name" value="YrzI"/>
</dbReference>
<dbReference type="Proteomes" id="UP000600565">
    <property type="component" value="Unassembled WGS sequence"/>
</dbReference>
<gene>
    <name evidence="1" type="ORF">H9632_08580</name>
</gene>
<organism evidence="1 2">
    <name type="scientific">Solibacillus merdavium</name>
    <dbReference type="NCBI Taxonomy" id="2762218"/>
    <lineage>
        <taxon>Bacteria</taxon>
        <taxon>Bacillati</taxon>
        <taxon>Bacillota</taxon>
        <taxon>Bacilli</taxon>
        <taxon>Bacillales</taxon>
        <taxon>Caryophanaceae</taxon>
        <taxon>Solibacillus</taxon>
    </lineage>
</organism>